<feature type="chain" id="PRO_5035215766" evidence="1">
    <location>
        <begin position="17"/>
        <end position="147"/>
    </location>
</feature>
<reference evidence="2" key="1">
    <citation type="submission" date="2009-03" db="EMBL/GenBank/DDBJ databases">
        <authorList>
            <person name="Warren W."/>
            <person name="Ye L."/>
            <person name="Minx P."/>
            <person name="Worley K."/>
            <person name="Gibbs R."/>
            <person name="Wilson R.K."/>
        </authorList>
    </citation>
    <scope>NUCLEOTIDE SEQUENCE [LARGE SCALE GENOMIC DNA]</scope>
</reference>
<dbReference type="PANTHER" id="PTHR12138">
    <property type="entry name" value="PRIMATE-EXPANDED PROTEIN FAMILY"/>
    <property type="match status" value="1"/>
</dbReference>
<sequence>MRMCFLASLLHNSILTLLPRLEYSGSISAHCNLCLLSSSDSPASTSQVAGSTGAYHHGQLIFVLVLEMGFHHIGQPGLKLLISSGLPTSASQSAGITGISHHARPSFTDFSSSRYSAMLTLQGSVSLSMTVCVSSSSMKYNLICKVF</sequence>
<dbReference type="PRINTS" id="PR02045">
    <property type="entry name" value="F138DOMAIN"/>
</dbReference>
<keyword evidence="3" id="KW-1185">Reference proteome</keyword>
<dbReference type="AlphaFoldDB" id="A0A5F4W1L9"/>
<proteinExistence type="predicted"/>
<keyword evidence="1" id="KW-0732">Signal</keyword>
<protein>
    <submittedName>
        <fullName evidence="2">Uncharacterized protein</fullName>
    </submittedName>
</protein>
<accession>A0A5F4W1L9</accession>
<dbReference type="Ensembl" id="ENSCJAT00000075500.3">
    <property type="protein sequence ID" value="ENSCJAP00000071749.2"/>
    <property type="gene ID" value="ENSCJAG00000078566.1"/>
</dbReference>
<name>A0A5F4W1L9_CALJA</name>
<dbReference type="InParanoid" id="A0A5F4W1L9"/>
<dbReference type="GeneTree" id="ENSGT01120000271815"/>
<dbReference type="Proteomes" id="UP000008225">
    <property type="component" value="Chromosome 7"/>
</dbReference>
<feature type="signal peptide" evidence="1">
    <location>
        <begin position="1"/>
        <end position="16"/>
    </location>
</feature>
<reference evidence="2" key="2">
    <citation type="submission" date="2025-08" db="UniProtKB">
        <authorList>
            <consortium name="Ensembl"/>
        </authorList>
    </citation>
    <scope>IDENTIFICATION</scope>
</reference>
<evidence type="ECO:0000313" key="2">
    <source>
        <dbReference type="Ensembl" id="ENSCJAP00000071749.2"/>
    </source>
</evidence>
<evidence type="ECO:0000313" key="3">
    <source>
        <dbReference type="Proteomes" id="UP000008225"/>
    </source>
</evidence>
<dbReference type="PANTHER" id="PTHR12138:SF162">
    <property type="entry name" value="CHROMOSOME UNDETERMINED SCAFFOLD_275, WHOLE GENOME SHOTGUN SEQUENCE"/>
    <property type="match status" value="1"/>
</dbReference>
<organism evidence="2 3">
    <name type="scientific">Callithrix jacchus</name>
    <name type="common">White-tufted-ear marmoset</name>
    <name type="synonym">Simia Jacchus</name>
    <dbReference type="NCBI Taxonomy" id="9483"/>
    <lineage>
        <taxon>Eukaryota</taxon>
        <taxon>Metazoa</taxon>
        <taxon>Chordata</taxon>
        <taxon>Craniata</taxon>
        <taxon>Vertebrata</taxon>
        <taxon>Euteleostomi</taxon>
        <taxon>Mammalia</taxon>
        <taxon>Eutheria</taxon>
        <taxon>Euarchontoglires</taxon>
        <taxon>Primates</taxon>
        <taxon>Haplorrhini</taxon>
        <taxon>Platyrrhini</taxon>
        <taxon>Cebidae</taxon>
        <taxon>Callitrichinae</taxon>
        <taxon>Callithrix</taxon>
        <taxon>Callithrix</taxon>
    </lineage>
</organism>
<evidence type="ECO:0000256" key="1">
    <source>
        <dbReference type="SAM" id="SignalP"/>
    </source>
</evidence>
<reference evidence="2" key="3">
    <citation type="submission" date="2025-09" db="UniProtKB">
        <authorList>
            <consortium name="Ensembl"/>
        </authorList>
    </citation>
    <scope>IDENTIFICATION</scope>
</reference>